<dbReference type="SUPFAM" id="SSF81383">
    <property type="entry name" value="F-box domain"/>
    <property type="match status" value="1"/>
</dbReference>
<organism evidence="2 3">
    <name type="scientific">Asparagus officinalis</name>
    <name type="common">Garden asparagus</name>
    <dbReference type="NCBI Taxonomy" id="4686"/>
    <lineage>
        <taxon>Eukaryota</taxon>
        <taxon>Viridiplantae</taxon>
        <taxon>Streptophyta</taxon>
        <taxon>Embryophyta</taxon>
        <taxon>Tracheophyta</taxon>
        <taxon>Spermatophyta</taxon>
        <taxon>Magnoliopsida</taxon>
        <taxon>Liliopsida</taxon>
        <taxon>Asparagales</taxon>
        <taxon>Asparagaceae</taxon>
        <taxon>Asparagoideae</taxon>
        <taxon>Asparagus</taxon>
    </lineage>
</organism>
<dbReference type="Pfam" id="PF00646">
    <property type="entry name" value="F-box"/>
    <property type="match status" value="1"/>
</dbReference>
<sequence>MEEEWRKWEDLEIDCLSNIFRRLALEELILDVSFVCKSWYKASLDPLCWQILNFEKLDFSPESRFAKKFKGKYAILNFSFAGFMNLVVGRSCGLATELRFPLDGVSIQDLVSAANKCQRLKVITLPKLMLEHEVHITELAAKWKELERLEMGSKPSPFTRLAARISTNCKKFRALKMAGSIKREDATAIAGCFKGIKELDLSRAYLPKEHLVVIVKGCKEIEKLILNECVGFDSGDEEIRKLVDGIKIFESRGSVVFDDYDFENDDCDPLNVCVM</sequence>
<dbReference type="Gramene" id="ONK74420">
    <property type="protein sequence ID" value="ONK74420"/>
    <property type="gene ID" value="A4U43_C03F6030"/>
</dbReference>
<dbReference type="InterPro" id="IPR001810">
    <property type="entry name" value="F-box_dom"/>
</dbReference>
<name>A0A5P1FCZ5_ASPOF</name>
<evidence type="ECO:0000259" key="1">
    <source>
        <dbReference type="Pfam" id="PF00646"/>
    </source>
</evidence>
<reference evidence="3" key="1">
    <citation type="journal article" date="2017" name="Nat. Commun.">
        <title>The asparagus genome sheds light on the origin and evolution of a young Y chromosome.</title>
        <authorList>
            <person name="Harkess A."/>
            <person name="Zhou J."/>
            <person name="Xu C."/>
            <person name="Bowers J.E."/>
            <person name="Van der Hulst R."/>
            <person name="Ayyampalayam S."/>
            <person name="Mercati F."/>
            <person name="Riccardi P."/>
            <person name="McKain M.R."/>
            <person name="Kakrana A."/>
            <person name="Tang H."/>
            <person name="Ray J."/>
            <person name="Groenendijk J."/>
            <person name="Arikit S."/>
            <person name="Mathioni S.M."/>
            <person name="Nakano M."/>
            <person name="Shan H."/>
            <person name="Telgmann-Rauber A."/>
            <person name="Kanno A."/>
            <person name="Yue Z."/>
            <person name="Chen H."/>
            <person name="Li W."/>
            <person name="Chen Y."/>
            <person name="Xu X."/>
            <person name="Zhang Y."/>
            <person name="Luo S."/>
            <person name="Chen H."/>
            <person name="Gao J."/>
            <person name="Mao Z."/>
            <person name="Pires J.C."/>
            <person name="Luo M."/>
            <person name="Kudrna D."/>
            <person name="Wing R.A."/>
            <person name="Meyers B.C."/>
            <person name="Yi K."/>
            <person name="Kong H."/>
            <person name="Lavrijsen P."/>
            <person name="Sunseri F."/>
            <person name="Falavigna A."/>
            <person name="Ye Y."/>
            <person name="Leebens-Mack J.H."/>
            <person name="Chen G."/>
        </authorList>
    </citation>
    <scope>NUCLEOTIDE SEQUENCE [LARGE SCALE GENOMIC DNA]</scope>
    <source>
        <strain evidence="3">cv. DH0086</strain>
    </source>
</reference>
<protein>
    <recommendedName>
        <fullName evidence="1">F-box domain-containing protein</fullName>
    </recommendedName>
</protein>
<feature type="domain" description="F-box" evidence="1">
    <location>
        <begin position="8"/>
        <end position="49"/>
    </location>
</feature>
<gene>
    <name evidence="2" type="ORF">A4U43_C03F6030</name>
</gene>
<dbReference type="SUPFAM" id="SSF52047">
    <property type="entry name" value="RNI-like"/>
    <property type="match status" value="1"/>
</dbReference>
<dbReference type="InterPro" id="IPR036047">
    <property type="entry name" value="F-box-like_dom_sf"/>
</dbReference>
<accession>A0A5P1FCZ5</accession>
<dbReference type="AlphaFoldDB" id="A0A5P1FCZ5"/>
<proteinExistence type="predicted"/>
<dbReference type="OMA" id="TNGDDYC"/>
<dbReference type="InterPro" id="IPR032675">
    <property type="entry name" value="LRR_dom_sf"/>
</dbReference>
<dbReference type="EMBL" id="CM007383">
    <property type="protein sequence ID" value="ONK74420.1"/>
    <property type="molecule type" value="Genomic_DNA"/>
</dbReference>
<dbReference type="PANTHER" id="PTHR38926">
    <property type="entry name" value="F-BOX DOMAIN CONTAINING PROTEIN, EXPRESSED"/>
    <property type="match status" value="1"/>
</dbReference>
<keyword evidence="3" id="KW-1185">Reference proteome</keyword>
<evidence type="ECO:0000313" key="3">
    <source>
        <dbReference type="Proteomes" id="UP000243459"/>
    </source>
</evidence>
<dbReference type="PANTHER" id="PTHR38926:SF5">
    <property type="entry name" value="F-BOX AND LEUCINE-RICH REPEAT PROTEIN 6"/>
    <property type="match status" value="1"/>
</dbReference>
<dbReference type="Proteomes" id="UP000243459">
    <property type="component" value="Chromosome 3"/>
</dbReference>
<dbReference type="Gene3D" id="3.80.10.10">
    <property type="entry name" value="Ribonuclease Inhibitor"/>
    <property type="match status" value="1"/>
</dbReference>
<evidence type="ECO:0000313" key="2">
    <source>
        <dbReference type="EMBL" id="ONK74420.1"/>
    </source>
</evidence>